<sequence length="121" mass="14354">MMMDVVEKPGYLNTLGQEPVLIWHTEYKKVVEHVIKCLFELGNHLKFSDLYSEFRKVSNIKLCCVATFQKFSNVPLFNHPSDEQSTQERYINDICESIRNDVMKCHDMMEYVPFKEYFSSK</sequence>
<reference evidence="1 2" key="1">
    <citation type="journal article" date="2014" name="Genome Biol. Evol.">
        <title>The genome of the myxosporean Thelohanellus kitauei shows adaptations to nutrient acquisition within its fish host.</title>
        <authorList>
            <person name="Yang Y."/>
            <person name="Xiong J."/>
            <person name="Zhou Z."/>
            <person name="Huo F."/>
            <person name="Miao W."/>
            <person name="Ran C."/>
            <person name="Liu Y."/>
            <person name="Zhang J."/>
            <person name="Feng J."/>
            <person name="Wang M."/>
            <person name="Wang M."/>
            <person name="Wang L."/>
            <person name="Yao B."/>
        </authorList>
    </citation>
    <scope>NUCLEOTIDE SEQUENCE [LARGE SCALE GENOMIC DNA]</scope>
    <source>
        <strain evidence="1">Wuqing</strain>
    </source>
</reference>
<name>A0A0C2M9C0_THEKT</name>
<dbReference type="Proteomes" id="UP000031668">
    <property type="component" value="Unassembled WGS sequence"/>
</dbReference>
<keyword evidence="2" id="KW-1185">Reference proteome</keyword>
<dbReference type="AlphaFoldDB" id="A0A0C2M9C0"/>
<comment type="caution">
    <text evidence="1">The sequence shown here is derived from an EMBL/GenBank/DDBJ whole genome shotgun (WGS) entry which is preliminary data.</text>
</comment>
<gene>
    <name evidence="1" type="ORF">RF11_16401</name>
</gene>
<dbReference type="EMBL" id="JWZT01004658">
    <property type="protein sequence ID" value="KII63590.1"/>
    <property type="molecule type" value="Genomic_DNA"/>
</dbReference>
<accession>A0A0C2M9C0</accession>
<evidence type="ECO:0000313" key="1">
    <source>
        <dbReference type="EMBL" id="KII63590.1"/>
    </source>
</evidence>
<protein>
    <submittedName>
        <fullName evidence="1">Uncharacterized protein</fullName>
    </submittedName>
</protein>
<evidence type="ECO:0000313" key="2">
    <source>
        <dbReference type="Proteomes" id="UP000031668"/>
    </source>
</evidence>
<proteinExistence type="predicted"/>
<organism evidence="1 2">
    <name type="scientific">Thelohanellus kitauei</name>
    <name type="common">Myxosporean</name>
    <dbReference type="NCBI Taxonomy" id="669202"/>
    <lineage>
        <taxon>Eukaryota</taxon>
        <taxon>Metazoa</taxon>
        <taxon>Cnidaria</taxon>
        <taxon>Myxozoa</taxon>
        <taxon>Myxosporea</taxon>
        <taxon>Bivalvulida</taxon>
        <taxon>Platysporina</taxon>
        <taxon>Myxobolidae</taxon>
        <taxon>Thelohanellus</taxon>
    </lineage>
</organism>